<dbReference type="Proteomes" id="UP000326354">
    <property type="component" value="Chromosome"/>
</dbReference>
<dbReference type="InterPro" id="IPR011009">
    <property type="entry name" value="Kinase-like_dom_sf"/>
</dbReference>
<dbReference type="CDD" id="cd14014">
    <property type="entry name" value="STKc_PknB_like"/>
    <property type="match status" value="1"/>
</dbReference>
<keyword evidence="2" id="KW-0547">Nucleotide-binding</keyword>
<proteinExistence type="predicted"/>
<dbReference type="SUPFAM" id="SSF56112">
    <property type="entry name" value="Protein kinase-like (PK-like)"/>
    <property type="match status" value="1"/>
</dbReference>
<dbReference type="KEGG" id="uam:UABAM_04571"/>
<keyword evidence="5" id="KW-0812">Transmembrane</keyword>
<dbReference type="PANTHER" id="PTHR43289">
    <property type="entry name" value="MITOGEN-ACTIVATED PROTEIN KINASE KINASE KINASE 20-RELATED"/>
    <property type="match status" value="1"/>
</dbReference>
<dbReference type="PROSITE" id="PS00108">
    <property type="entry name" value="PROTEIN_KINASE_ST"/>
    <property type="match status" value="1"/>
</dbReference>
<keyword evidence="8" id="KW-1185">Reference proteome</keyword>
<evidence type="ECO:0000256" key="5">
    <source>
        <dbReference type="SAM" id="Phobius"/>
    </source>
</evidence>
<feature type="transmembrane region" description="Helical" evidence="5">
    <location>
        <begin position="698"/>
        <end position="723"/>
    </location>
</feature>
<sequence>MKNSEFKSLWTKVVGAELLKSNEVSATYKSNNMSFSNDITMLPDDIAAETFSSSETVAPHNSSHTFSEENTIAQQQNATFSKEETIAPVSQSQQINLNCKSDYQNFREINRGGMGIIYEAQQSKLKRKIAIKKMLANAPKEKFLAESLVTAYLEHPNIVPVHDMEQNENDEILLAMKLVKGLSWKQILYPKTQEENEKATQYDQQAHLQILMTVCNAIDYAHSKGIVHCDLKPENIMIGDFGEVLVMDWGIAVDINENTKEQRTLCKSDITTPMGTPCYMPPELAEGRGEDISPATDIYLLGGILYEILHKEPPRKGKDLWQILFMAKEGQMPHFDETLPNELIHICRQALAKNISNRYVNVGEFKTAIEDYLSHHKSIVIAQEAEKILEECTSAEASEMKHEEVYRMFTKSIATFEQAIELWQDNEAAKQNLLQARNLYIKTAIANDDIGIAETQKKFLQAKEKKLHNQIGRMQTSKFINSKLMKILSIGLSCVATLIFCYIAESIFSSQTSDNLLVSPLIIFFVVKATEEIIKAQTQSSSSVHQNTIVSSILCYICINIVTFPLIAIAIYAFLMLCYSYLWVKIDFRQRLSLVVQQISLFILYTFIQLIFEQLHPNLGLESLLQVIAALSVAVILFVSSRYAQKTIDIFNYYKQPWLKTLLFLINLMVTAVLYYAIDEFHHEYLYSQSSSGYTDLINFVAFLIASLACVAIFFVVYLRIYNVWPEKYDTKEKFFAMLYHVFIFFSITVFLLNERLLKILGLTTLG</sequence>
<feature type="transmembrane region" description="Helical" evidence="5">
    <location>
        <begin position="487"/>
        <end position="508"/>
    </location>
</feature>
<feature type="domain" description="Protein kinase" evidence="6">
    <location>
        <begin position="103"/>
        <end position="373"/>
    </location>
</feature>
<keyword evidence="5" id="KW-0472">Membrane</keyword>
<dbReference type="SMART" id="SM00220">
    <property type="entry name" value="S_TKc"/>
    <property type="match status" value="1"/>
</dbReference>
<dbReference type="Pfam" id="PF00069">
    <property type="entry name" value="Pkinase"/>
    <property type="match status" value="1"/>
</dbReference>
<dbReference type="PROSITE" id="PS50011">
    <property type="entry name" value="PROTEIN_KINASE_DOM"/>
    <property type="match status" value="1"/>
</dbReference>
<accession>A0A5S9IT68</accession>
<keyword evidence="3 7" id="KW-0418">Kinase</keyword>
<evidence type="ECO:0000256" key="3">
    <source>
        <dbReference type="ARBA" id="ARBA00022777"/>
    </source>
</evidence>
<feature type="transmembrane region" description="Helical" evidence="5">
    <location>
        <begin position="624"/>
        <end position="645"/>
    </location>
</feature>
<keyword evidence="4" id="KW-0067">ATP-binding</keyword>
<dbReference type="GO" id="GO:0005524">
    <property type="term" value="F:ATP binding"/>
    <property type="evidence" value="ECO:0007669"/>
    <property type="project" value="UniProtKB-KW"/>
</dbReference>
<evidence type="ECO:0000256" key="2">
    <source>
        <dbReference type="ARBA" id="ARBA00022741"/>
    </source>
</evidence>
<gene>
    <name evidence="7" type="ORF">UABAM_04571</name>
</gene>
<reference evidence="7 8" key="1">
    <citation type="submission" date="2019-08" db="EMBL/GenBank/DDBJ databases">
        <title>Complete genome sequence of Candidatus Uab amorphum.</title>
        <authorList>
            <person name="Shiratori T."/>
            <person name="Suzuki S."/>
            <person name="Kakizawa Y."/>
            <person name="Ishida K."/>
        </authorList>
    </citation>
    <scope>NUCLEOTIDE SEQUENCE [LARGE SCALE GENOMIC DNA]</scope>
    <source>
        <strain evidence="7 8">SRT547</strain>
    </source>
</reference>
<dbReference type="AlphaFoldDB" id="A0A5S9IT68"/>
<evidence type="ECO:0000256" key="1">
    <source>
        <dbReference type="ARBA" id="ARBA00022679"/>
    </source>
</evidence>
<evidence type="ECO:0000259" key="6">
    <source>
        <dbReference type="PROSITE" id="PS50011"/>
    </source>
</evidence>
<dbReference type="Gene3D" id="3.30.200.20">
    <property type="entry name" value="Phosphorylase Kinase, domain 1"/>
    <property type="match status" value="1"/>
</dbReference>
<dbReference type="RefSeq" id="WP_151970254.1">
    <property type="nucleotide sequence ID" value="NZ_AP019860.1"/>
</dbReference>
<dbReference type="Gene3D" id="1.10.510.10">
    <property type="entry name" value="Transferase(Phosphotransferase) domain 1"/>
    <property type="match status" value="1"/>
</dbReference>
<feature type="transmembrane region" description="Helical" evidence="5">
    <location>
        <begin position="735"/>
        <end position="753"/>
    </location>
</feature>
<keyword evidence="1" id="KW-0808">Transferase</keyword>
<feature type="transmembrane region" description="Helical" evidence="5">
    <location>
        <begin position="549"/>
        <end position="582"/>
    </location>
</feature>
<organism evidence="7 8">
    <name type="scientific">Uabimicrobium amorphum</name>
    <dbReference type="NCBI Taxonomy" id="2596890"/>
    <lineage>
        <taxon>Bacteria</taxon>
        <taxon>Pseudomonadati</taxon>
        <taxon>Planctomycetota</taxon>
        <taxon>Candidatus Uabimicrobiia</taxon>
        <taxon>Candidatus Uabimicrobiales</taxon>
        <taxon>Candidatus Uabimicrobiaceae</taxon>
        <taxon>Candidatus Uabimicrobium</taxon>
    </lineage>
</organism>
<protein>
    <submittedName>
        <fullName evidence="7">Protein kinase</fullName>
    </submittedName>
</protein>
<dbReference type="InterPro" id="IPR008271">
    <property type="entry name" value="Ser/Thr_kinase_AS"/>
</dbReference>
<evidence type="ECO:0000313" key="7">
    <source>
        <dbReference type="EMBL" id="BBM86185.1"/>
    </source>
</evidence>
<name>A0A5S9IT68_UABAM</name>
<dbReference type="EMBL" id="AP019860">
    <property type="protein sequence ID" value="BBM86185.1"/>
    <property type="molecule type" value="Genomic_DNA"/>
</dbReference>
<feature type="transmembrane region" description="Helical" evidence="5">
    <location>
        <begin position="594"/>
        <end position="612"/>
    </location>
</feature>
<evidence type="ECO:0000256" key="4">
    <source>
        <dbReference type="ARBA" id="ARBA00022840"/>
    </source>
</evidence>
<dbReference type="GO" id="GO:0004674">
    <property type="term" value="F:protein serine/threonine kinase activity"/>
    <property type="evidence" value="ECO:0007669"/>
    <property type="project" value="TreeGrafter"/>
</dbReference>
<evidence type="ECO:0000313" key="8">
    <source>
        <dbReference type="Proteomes" id="UP000326354"/>
    </source>
</evidence>
<dbReference type="PANTHER" id="PTHR43289:SF6">
    <property type="entry name" value="SERINE_THREONINE-PROTEIN KINASE NEKL-3"/>
    <property type="match status" value="1"/>
</dbReference>
<dbReference type="InterPro" id="IPR000719">
    <property type="entry name" value="Prot_kinase_dom"/>
</dbReference>
<dbReference type="OrthoDB" id="279610at2"/>
<keyword evidence="5" id="KW-1133">Transmembrane helix</keyword>
<feature type="transmembrane region" description="Helical" evidence="5">
    <location>
        <begin position="657"/>
        <end position="678"/>
    </location>
</feature>